<name>A0A5B7I2F0_PORTR</name>
<dbReference type="InterPro" id="IPR036179">
    <property type="entry name" value="Ig-like_dom_sf"/>
</dbReference>
<dbReference type="InterPro" id="IPR013783">
    <property type="entry name" value="Ig-like_fold"/>
</dbReference>
<gene>
    <name evidence="1" type="ORF">E2C01_070725</name>
</gene>
<evidence type="ECO:0000313" key="1">
    <source>
        <dbReference type="EMBL" id="MPC76315.1"/>
    </source>
</evidence>
<evidence type="ECO:0000313" key="2">
    <source>
        <dbReference type="Proteomes" id="UP000324222"/>
    </source>
</evidence>
<sequence length="55" mass="6230">MLGRMLQPDGIKEGMDVYFHCSVKANPKVYKITWYHNVSHLKAKSVLGIALLLSQ</sequence>
<dbReference type="OrthoDB" id="547680at2759"/>
<dbReference type="EMBL" id="VSRR010043090">
    <property type="protein sequence ID" value="MPC76315.1"/>
    <property type="molecule type" value="Genomic_DNA"/>
</dbReference>
<accession>A0A5B7I2F0</accession>
<comment type="caution">
    <text evidence="1">The sequence shown here is derived from an EMBL/GenBank/DDBJ whole genome shotgun (WGS) entry which is preliminary data.</text>
</comment>
<evidence type="ECO:0008006" key="3">
    <source>
        <dbReference type="Google" id="ProtNLM"/>
    </source>
</evidence>
<dbReference type="SUPFAM" id="SSF48726">
    <property type="entry name" value="Immunoglobulin"/>
    <property type="match status" value="1"/>
</dbReference>
<reference evidence="1 2" key="1">
    <citation type="submission" date="2019-05" db="EMBL/GenBank/DDBJ databases">
        <title>Another draft genome of Portunus trituberculatus and its Hox gene families provides insights of decapod evolution.</title>
        <authorList>
            <person name="Jeong J.-H."/>
            <person name="Song I."/>
            <person name="Kim S."/>
            <person name="Choi T."/>
            <person name="Kim D."/>
            <person name="Ryu S."/>
            <person name="Kim W."/>
        </authorList>
    </citation>
    <scope>NUCLEOTIDE SEQUENCE [LARGE SCALE GENOMIC DNA]</scope>
    <source>
        <tissue evidence="1">Muscle</tissue>
    </source>
</reference>
<dbReference type="Proteomes" id="UP000324222">
    <property type="component" value="Unassembled WGS sequence"/>
</dbReference>
<dbReference type="AlphaFoldDB" id="A0A5B7I2F0"/>
<dbReference type="Gene3D" id="2.60.40.10">
    <property type="entry name" value="Immunoglobulins"/>
    <property type="match status" value="1"/>
</dbReference>
<dbReference type="PANTHER" id="PTHR23278">
    <property type="entry name" value="SIDESTEP PROTEIN"/>
    <property type="match status" value="1"/>
</dbReference>
<organism evidence="1 2">
    <name type="scientific">Portunus trituberculatus</name>
    <name type="common">Swimming crab</name>
    <name type="synonym">Neptunus trituberculatus</name>
    <dbReference type="NCBI Taxonomy" id="210409"/>
    <lineage>
        <taxon>Eukaryota</taxon>
        <taxon>Metazoa</taxon>
        <taxon>Ecdysozoa</taxon>
        <taxon>Arthropoda</taxon>
        <taxon>Crustacea</taxon>
        <taxon>Multicrustacea</taxon>
        <taxon>Malacostraca</taxon>
        <taxon>Eumalacostraca</taxon>
        <taxon>Eucarida</taxon>
        <taxon>Decapoda</taxon>
        <taxon>Pleocyemata</taxon>
        <taxon>Brachyura</taxon>
        <taxon>Eubrachyura</taxon>
        <taxon>Portunoidea</taxon>
        <taxon>Portunidae</taxon>
        <taxon>Portuninae</taxon>
        <taxon>Portunus</taxon>
    </lineage>
</organism>
<proteinExistence type="predicted"/>
<keyword evidence="2" id="KW-1185">Reference proteome</keyword>
<dbReference type="PANTHER" id="PTHR23278:SF19">
    <property type="entry name" value="OBSCURIN"/>
    <property type="match status" value="1"/>
</dbReference>
<protein>
    <recommendedName>
        <fullName evidence="3">Ig-like domain-containing protein</fullName>
    </recommendedName>
</protein>